<evidence type="ECO:0000313" key="2">
    <source>
        <dbReference type="Proteomes" id="UP001244341"/>
    </source>
</evidence>
<reference evidence="1 2" key="1">
    <citation type="submission" date="2023-05" db="EMBL/GenBank/DDBJ databases">
        <title>A 100% complete, gapless, phased diploid assembly of the Scenedesmus obliquus UTEX 3031 genome.</title>
        <authorList>
            <person name="Biondi T.C."/>
            <person name="Hanschen E.R."/>
            <person name="Kwon T."/>
            <person name="Eng W."/>
            <person name="Kruse C.P.S."/>
            <person name="Koehler S.I."/>
            <person name="Kunde Y."/>
            <person name="Gleasner C.D."/>
            <person name="You Mak K.T."/>
            <person name="Polle J."/>
            <person name="Hovde B.T."/>
            <person name="Starkenburg S.R."/>
        </authorList>
    </citation>
    <scope>NUCLEOTIDE SEQUENCE [LARGE SCALE GENOMIC DNA]</scope>
    <source>
        <strain evidence="1 2">DOE0152z</strain>
    </source>
</reference>
<dbReference type="EMBL" id="CP126210">
    <property type="protein sequence ID" value="WIA12200.1"/>
    <property type="molecule type" value="Genomic_DNA"/>
</dbReference>
<organism evidence="1 2">
    <name type="scientific">Tetradesmus obliquus</name>
    <name type="common">Green alga</name>
    <name type="synonym">Acutodesmus obliquus</name>
    <dbReference type="NCBI Taxonomy" id="3088"/>
    <lineage>
        <taxon>Eukaryota</taxon>
        <taxon>Viridiplantae</taxon>
        <taxon>Chlorophyta</taxon>
        <taxon>core chlorophytes</taxon>
        <taxon>Chlorophyceae</taxon>
        <taxon>CS clade</taxon>
        <taxon>Sphaeropleales</taxon>
        <taxon>Scenedesmaceae</taxon>
        <taxon>Tetradesmus</taxon>
    </lineage>
</organism>
<proteinExistence type="predicted"/>
<evidence type="ECO:0008006" key="3">
    <source>
        <dbReference type="Google" id="ProtNLM"/>
    </source>
</evidence>
<gene>
    <name evidence="1" type="ORF">OEZ85_012269</name>
</gene>
<keyword evidence="2" id="KW-1185">Reference proteome</keyword>
<accession>A0ABY8TT83</accession>
<evidence type="ECO:0000313" key="1">
    <source>
        <dbReference type="EMBL" id="WIA12200.1"/>
    </source>
</evidence>
<dbReference type="Proteomes" id="UP001244341">
    <property type="component" value="Chromosome 3b"/>
</dbReference>
<protein>
    <recommendedName>
        <fullName evidence="3">Smr domain-containing protein</fullName>
    </recommendedName>
</protein>
<name>A0ABY8TT83_TETOB</name>
<sequence length="209" mass="23010">MNANPLTAWLRSNEMWVPAADKATACSHVFLDGGKANVPPLRTPDFLKTYADCVRRDVPQFCVERLAQGEAFRFFMDLDLSKEVEARIGQDLLREVLATTADLLDGNGSVTVCGKWNTGRSAWSALRAVRQQLASILDTSVYRGSGLRMLGSRKRGGWDVYMPTRAVGPAGEQHEPAPAAVLADLERWLERCSLNPAKPDARALLRNLA</sequence>